<dbReference type="InterPro" id="IPR025405">
    <property type="entry name" value="DUF4131"/>
</dbReference>
<proteinExistence type="predicted"/>
<evidence type="ECO:0000256" key="3">
    <source>
        <dbReference type="ARBA" id="ARBA00022692"/>
    </source>
</evidence>
<dbReference type="Proteomes" id="UP000823926">
    <property type="component" value="Unassembled WGS sequence"/>
</dbReference>
<feature type="domain" description="DUF4131" evidence="8">
    <location>
        <begin position="37"/>
        <end position="167"/>
    </location>
</feature>
<evidence type="ECO:0000256" key="1">
    <source>
        <dbReference type="ARBA" id="ARBA00004651"/>
    </source>
</evidence>
<dbReference type="AlphaFoldDB" id="A0A9D1TYT6"/>
<organism evidence="9 10">
    <name type="scientific">Candidatus Rikenella faecigallinarum</name>
    <dbReference type="NCBI Taxonomy" id="2838745"/>
    <lineage>
        <taxon>Bacteria</taxon>
        <taxon>Pseudomonadati</taxon>
        <taxon>Bacteroidota</taxon>
        <taxon>Bacteroidia</taxon>
        <taxon>Bacteroidales</taxon>
        <taxon>Rikenellaceae</taxon>
        <taxon>Rikenella</taxon>
    </lineage>
</organism>
<feature type="transmembrane region" description="Helical" evidence="6">
    <location>
        <begin position="333"/>
        <end position="349"/>
    </location>
</feature>
<evidence type="ECO:0000313" key="9">
    <source>
        <dbReference type="EMBL" id="HIW11432.1"/>
    </source>
</evidence>
<evidence type="ECO:0000256" key="4">
    <source>
        <dbReference type="ARBA" id="ARBA00022989"/>
    </source>
</evidence>
<dbReference type="Pfam" id="PF13567">
    <property type="entry name" value="DUF4131"/>
    <property type="match status" value="1"/>
</dbReference>
<dbReference type="EMBL" id="DXHL01000036">
    <property type="protein sequence ID" value="HIW11432.1"/>
    <property type="molecule type" value="Genomic_DNA"/>
</dbReference>
<sequence length="521" mass="58669">MARFNRYNTPLLEPVVAWCIGIVAYALPDGSLTPYLLPVLVFTAGMGILILLWRLFFRRLTSWPRMAVWSLFFWGGCLTAALQRTDPAPILHHHSERLTFLGRVESIPYTQGRWTRCMATAFCYEDSVSRDWISLPEQTIRLYADTATHTALRIGDVIRFRGRIYAADSSGYDLYMRRTRGITARCFAWRVERIGTDTTLTTRIEQLRARLGAQLQTDTTHSATAAASIMQALAIGNQSYIDPNLRESYSRTGVAHLLSVSGLHVGIVFLILNLLFGWMRLLRRGYIALGILVIGCLVGYAALTGLSPSVIRAVVMFSLLQIGLMLSRYTNNLNTLCAAALLLLVWNPYNLYHIGFQLSFAAMVGIITLYQPIARCWMPQQRILRWLWSLTLVGITAQIGTFPLVMYHFGQLQLAGLLLNPVIWFTVPVIIGGSLLYLVSHWAWVMEVTRTVTEWQNSVIQWMGSHSWVAVTEINLPAWGCAALYSVILGVIIWINRHQGRPMSYLSDASEEEAAAFRAAK</sequence>
<comment type="caution">
    <text evidence="9">The sequence shown here is derived from an EMBL/GenBank/DDBJ whole genome shotgun (WGS) entry which is preliminary data.</text>
</comment>
<feature type="transmembrane region" description="Helical" evidence="6">
    <location>
        <begin position="285"/>
        <end position="303"/>
    </location>
</feature>
<evidence type="ECO:0000259" key="7">
    <source>
        <dbReference type="Pfam" id="PF03772"/>
    </source>
</evidence>
<keyword evidence="4 6" id="KW-1133">Transmembrane helix</keyword>
<comment type="subcellular location">
    <subcellularLocation>
        <location evidence="1">Cell membrane</location>
        <topology evidence="1">Multi-pass membrane protein</topology>
    </subcellularLocation>
</comment>
<feature type="transmembrane region" description="Helical" evidence="6">
    <location>
        <begin position="386"/>
        <end position="410"/>
    </location>
</feature>
<gene>
    <name evidence="9" type="ORF">H9888_08060</name>
</gene>
<dbReference type="PANTHER" id="PTHR30619:SF1">
    <property type="entry name" value="RECOMBINATION PROTEIN 2"/>
    <property type="match status" value="1"/>
</dbReference>
<dbReference type="GO" id="GO:0005886">
    <property type="term" value="C:plasma membrane"/>
    <property type="evidence" value="ECO:0007669"/>
    <property type="project" value="UniProtKB-SubCell"/>
</dbReference>
<evidence type="ECO:0000256" key="2">
    <source>
        <dbReference type="ARBA" id="ARBA00022475"/>
    </source>
</evidence>
<accession>A0A9D1TYT6</accession>
<feature type="domain" description="ComEC/Rec2-related protein" evidence="7">
    <location>
        <begin position="233"/>
        <end position="497"/>
    </location>
</feature>
<dbReference type="Pfam" id="PF03772">
    <property type="entry name" value="Competence"/>
    <property type="match status" value="1"/>
</dbReference>
<evidence type="ECO:0000256" key="5">
    <source>
        <dbReference type="ARBA" id="ARBA00023136"/>
    </source>
</evidence>
<feature type="transmembrane region" description="Helical" evidence="6">
    <location>
        <begin position="34"/>
        <end position="56"/>
    </location>
</feature>
<feature type="transmembrane region" description="Helical" evidence="6">
    <location>
        <begin position="254"/>
        <end position="279"/>
    </location>
</feature>
<feature type="transmembrane region" description="Helical" evidence="6">
    <location>
        <begin position="476"/>
        <end position="495"/>
    </location>
</feature>
<reference evidence="9" key="2">
    <citation type="submission" date="2021-04" db="EMBL/GenBank/DDBJ databases">
        <authorList>
            <person name="Gilroy R."/>
        </authorList>
    </citation>
    <scope>NUCLEOTIDE SEQUENCE</scope>
    <source>
        <strain evidence="9">ChiBcec15-1070</strain>
    </source>
</reference>
<dbReference type="NCBIfam" id="TIGR00360">
    <property type="entry name" value="ComEC_N-term"/>
    <property type="match status" value="1"/>
</dbReference>
<evidence type="ECO:0000259" key="8">
    <source>
        <dbReference type="Pfam" id="PF13567"/>
    </source>
</evidence>
<feature type="transmembrane region" description="Helical" evidence="6">
    <location>
        <begin position="356"/>
        <end position="374"/>
    </location>
</feature>
<feature type="transmembrane region" description="Helical" evidence="6">
    <location>
        <begin position="422"/>
        <end position="444"/>
    </location>
</feature>
<name>A0A9D1TYT6_9BACT</name>
<keyword evidence="2" id="KW-1003">Cell membrane</keyword>
<protein>
    <submittedName>
        <fullName evidence="9">ComEC family competence protein</fullName>
    </submittedName>
</protein>
<dbReference type="InterPro" id="IPR004477">
    <property type="entry name" value="ComEC_N"/>
</dbReference>
<dbReference type="InterPro" id="IPR052159">
    <property type="entry name" value="Competence_DNA_uptake"/>
</dbReference>
<keyword evidence="3 6" id="KW-0812">Transmembrane</keyword>
<dbReference type="PANTHER" id="PTHR30619">
    <property type="entry name" value="DNA INTERNALIZATION/COMPETENCE PROTEIN COMEC/REC2"/>
    <property type="match status" value="1"/>
</dbReference>
<reference evidence="9" key="1">
    <citation type="journal article" date="2021" name="PeerJ">
        <title>Extensive microbial diversity within the chicken gut microbiome revealed by metagenomics and culture.</title>
        <authorList>
            <person name="Gilroy R."/>
            <person name="Ravi A."/>
            <person name="Getino M."/>
            <person name="Pursley I."/>
            <person name="Horton D.L."/>
            <person name="Alikhan N.F."/>
            <person name="Baker D."/>
            <person name="Gharbi K."/>
            <person name="Hall N."/>
            <person name="Watson M."/>
            <person name="Adriaenssens E.M."/>
            <person name="Foster-Nyarko E."/>
            <person name="Jarju S."/>
            <person name="Secka A."/>
            <person name="Antonio M."/>
            <person name="Oren A."/>
            <person name="Chaudhuri R.R."/>
            <person name="La Ragione R."/>
            <person name="Hildebrand F."/>
            <person name="Pallen M.J."/>
        </authorList>
    </citation>
    <scope>NUCLEOTIDE SEQUENCE</scope>
    <source>
        <strain evidence="9">ChiBcec15-1070</strain>
    </source>
</reference>
<feature type="transmembrane region" description="Helical" evidence="6">
    <location>
        <begin position="12"/>
        <end position="28"/>
    </location>
</feature>
<evidence type="ECO:0000313" key="10">
    <source>
        <dbReference type="Proteomes" id="UP000823926"/>
    </source>
</evidence>
<keyword evidence="5 6" id="KW-0472">Membrane</keyword>
<evidence type="ECO:0000256" key="6">
    <source>
        <dbReference type="SAM" id="Phobius"/>
    </source>
</evidence>